<proteinExistence type="predicted"/>
<dbReference type="EMBL" id="MCFG01000316">
    <property type="protein sequence ID" value="ORX76132.1"/>
    <property type="molecule type" value="Genomic_DNA"/>
</dbReference>
<reference evidence="2 3" key="2">
    <citation type="submission" date="2016-08" db="EMBL/GenBank/DDBJ databases">
        <title>Pervasive Adenine N6-methylation of Active Genes in Fungi.</title>
        <authorList>
            <consortium name="DOE Joint Genome Institute"/>
            <person name="Mondo S.J."/>
            <person name="Dannebaum R.O."/>
            <person name="Kuo R.C."/>
            <person name="Labutti K."/>
            <person name="Haridas S."/>
            <person name="Kuo A."/>
            <person name="Salamov A."/>
            <person name="Ahrendt S.R."/>
            <person name="Lipzen A."/>
            <person name="Sullivan W."/>
            <person name="Andreopoulos W.B."/>
            <person name="Clum A."/>
            <person name="Lindquist E."/>
            <person name="Daum C."/>
            <person name="Ramamoorthy G.K."/>
            <person name="Gryganskyi A."/>
            <person name="Culley D."/>
            <person name="Magnuson J.K."/>
            <person name="James T.Y."/>
            <person name="O'Malley M.A."/>
            <person name="Stajich J.E."/>
            <person name="Spatafora J.W."/>
            <person name="Visel A."/>
            <person name="Grigoriev I.V."/>
        </authorList>
    </citation>
    <scope>NUCLEOTIDE SEQUENCE [LARGE SCALE GENOMIC DNA]</scope>
    <source>
        <strain evidence="2 3">S4</strain>
    </source>
</reference>
<keyword evidence="1" id="KW-0472">Membrane</keyword>
<dbReference type="OrthoDB" id="2135714at2759"/>
<evidence type="ECO:0000313" key="2">
    <source>
        <dbReference type="EMBL" id="ORX76132.1"/>
    </source>
</evidence>
<dbReference type="Proteomes" id="UP000193944">
    <property type="component" value="Unassembled WGS sequence"/>
</dbReference>
<protein>
    <submittedName>
        <fullName evidence="2">Uncharacterized protein</fullName>
    </submittedName>
</protein>
<comment type="caution">
    <text evidence="2">The sequence shown here is derived from an EMBL/GenBank/DDBJ whole genome shotgun (WGS) entry which is preliminary data.</text>
</comment>
<accession>A0A1Y1WRN5</accession>
<reference evidence="2 3" key="1">
    <citation type="submission" date="2016-08" db="EMBL/GenBank/DDBJ databases">
        <title>A Parts List for Fungal Cellulosomes Revealed by Comparative Genomics.</title>
        <authorList>
            <consortium name="DOE Joint Genome Institute"/>
            <person name="Haitjema C.H."/>
            <person name="Gilmore S.P."/>
            <person name="Henske J.K."/>
            <person name="Solomon K.V."/>
            <person name="De Groot R."/>
            <person name="Kuo A."/>
            <person name="Mondo S.J."/>
            <person name="Salamov A.A."/>
            <person name="Labutti K."/>
            <person name="Zhao Z."/>
            <person name="Chiniquy J."/>
            <person name="Barry K."/>
            <person name="Brewer H.M."/>
            <person name="Purvine S.O."/>
            <person name="Wright A.T."/>
            <person name="Boxma B."/>
            <person name="Van Alen T."/>
            <person name="Hackstein J.H."/>
            <person name="Baker S.E."/>
            <person name="Grigoriev I.V."/>
            <person name="O'Malley M.A."/>
        </authorList>
    </citation>
    <scope>NUCLEOTIDE SEQUENCE [LARGE SCALE GENOMIC DNA]</scope>
    <source>
        <strain evidence="2 3">S4</strain>
    </source>
</reference>
<sequence length="67" mass="8041">MAVIISMPKFDIQEYKYSQLNNEKEYFWDRQVCILFPQLNFCVLAKTIIFVVILLWLFAVLYIVLCT</sequence>
<evidence type="ECO:0000313" key="3">
    <source>
        <dbReference type="Proteomes" id="UP000193944"/>
    </source>
</evidence>
<keyword evidence="1" id="KW-1133">Transmembrane helix</keyword>
<keyword evidence="3" id="KW-1185">Reference proteome</keyword>
<gene>
    <name evidence="2" type="ORF">BCR32DRAFT_284495</name>
</gene>
<evidence type="ECO:0000256" key="1">
    <source>
        <dbReference type="SAM" id="Phobius"/>
    </source>
</evidence>
<organism evidence="2 3">
    <name type="scientific">Anaeromyces robustus</name>
    <dbReference type="NCBI Taxonomy" id="1754192"/>
    <lineage>
        <taxon>Eukaryota</taxon>
        <taxon>Fungi</taxon>
        <taxon>Fungi incertae sedis</taxon>
        <taxon>Chytridiomycota</taxon>
        <taxon>Chytridiomycota incertae sedis</taxon>
        <taxon>Neocallimastigomycetes</taxon>
        <taxon>Neocallimastigales</taxon>
        <taxon>Neocallimastigaceae</taxon>
        <taxon>Anaeromyces</taxon>
    </lineage>
</organism>
<keyword evidence="1" id="KW-0812">Transmembrane</keyword>
<feature type="transmembrane region" description="Helical" evidence="1">
    <location>
        <begin position="44"/>
        <end position="65"/>
    </location>
</feature>
<dbReference type="AlphaFoldDB" id="A0A1Y1WRN5"/>
<name>A0A1Y1WRN5_9FUNG</name>